<dbReference type="EMBL" id="BARS01010936">
    <property type="protein sequence ID" value="GAF98619.1"/>
    <property type="molecule type" value="Genomic_DNA"/>
</dbReference>
<comment type="caution">
    <text evidence="1">The sequence shown here is derived from an EMBL/GenBank/DDBJ whole genome shotgun (WGS) entry which is preliminary data.</text>
</comment>
<reference evidence="1" key="1">
    <citation type="journal article" date="2014" name="Front. Microbiol.">
        <title>High frequency of phylogenetically diverse reductive dehalogenase-homologous genes in deep subseafloor sedimentary metagenomes.</title>
        <authorList>
            <person name="Kawai M."/>
            <person name="Futagami T."/>
            <person name="Toyoda A."/>
            <person name="Takaki Y."/>
            <person name="Nishi S."/>
            <person name="Hori S."/>
            <person name="Arai W."/>
            <person name="Tsubouchi T."/>
            <person name="Morono Y."/>
            <person name="Uchiyama I."/>
            <person name="Ito T."/>
            <person name="Fujiyama A."/>
            <person name="Inagaki F."/>
            <person name="Takami H."/>
        </authorList>
    </citation>
    <scope>NUCLEOTIDE SEQUENCE</scope>
    <source>
        <strain evidence="1">Expedition CK06-06</strain>
    </source>
</reference>
<gene>
    <name evidence="1" type="ORF">S01H1_20088</name>
</gene>
<feature type="non-terminal residue" evidence="1">
    <location>
        <position position="1"/>
    </location>
</feature>
<evidence type="ECO:0000313" key="1">
    <source>
        <dbReference type="EMBL" id="GAF98619.1"/>
    </source>
</evidence>
<dbReference type="AlphaFoldDB" id="X0TZ98"/>
<name>X0TZ98_9ZZZZ</name>
<accession>X0TZ98</accession>
<proteinExistence type="predicted"/>
<sequence>LLAKLDGEKMLDGYYPKSEEYRPKPSLAGSARQTDKRFEIRYGRWGAYFYDTKFDEELDLNLILKELNLKVRVAREDLKWLINDILNWRKSVGRIPIEDEFGKLHEIKEKYLKEEHDVS</sequence>
<organism evidence="1">
    <name type="scientific">marine sediment metagenome</name>
    <dbReference type="NCBI Taxonomy" id="412755"/>
    <lineage>
        <taxon>unclassified sequences</taxon>
        <taxon>metagenomes</taxon>
        <taxon>ecological metagenomes</taxon>
    </lineage>
</organism>
<protein>
    <submittedName>
        <fullName evidence="1">Uncharacterized protein</fullName>
    </submittedName>
</protein>